<dbReference type="Proteomes" id="UP000234626">
    <property type="component" value="Unassembled WGS sequence"/>
</dbReference>
<dbReference type="PROSITE" id="PS00893">
    <property type="entry name" value="NUDIX_BOX"/>
    <property type="match status" value="1"/>
</dbReference>
<keyword evidence="2" id="KW-0378">Hydrolase</keyword>
<dbReference type="OrthoDB" id="9801098at2"/>
<evidence type="ECO:0000313" key="4">
    <source>
        <dbReference type="EMBL" id="PLR50155.1"/>
    </source>
</evidence>
<sequence>MLLKGSIVIHCASLVYIEDGKVFLVRVRNNTLWYFPGGKIAEGEDAASALLRELYEELTISVTIEDIRFLTDIIGPSHDGGDLVHLYLYTMNTLPPCTPGNEVSETGWFSLSDTHSMAPAVIKTLRYIHHGL</sequence>
<protein>
    <submittedName>
        <fullName evidence="4">DNA mismatch repair protein MutT</fullName>
    </submittedName>
</protein>
<organism evidence="4 5">
    <name type="scientific">Chimaeribacter arupi</name>
    <dbReference type="NCBI Taxonomy" id="2060066"/>
    <lineage>
        <taxon>Bacteria</taxon>
        <taxon>Pseudomonadati</taxon>
        <taxon>Pseudomonadota</taxon>
        <taxon>Gammaproteobacteria</taxon>
        <taxon>Enterobacterales</taxon>
        <taxon>Yersiniaceae</taxon>
        <taxon>Chimaeribacter</taxon>
    </lineage>
</organism>
<dbReference type="PANTHER" id="PTHR43222">
    <property type="entry name" value="NUDIX HYDROLASE 23"/>
    <property type="match status" value="1"/>
</dbReference>
<keyword evidence="5" id="KW-1185">Reference proteome</keyword>
<comment type="cofactor">
    <cofactor evidence="1">
        <name>Mg(2+)</name>
        <dbReference type="ChEBI" id="CHEBI:18420"/>
    </cofactor>
</comment>
<dbReference type="Pfam" id="PF00293">
    <property type="entry name" value="NUDIX"/>
    <property type="match status" value="1"/>
</dbReference>
<comment type="caution">
    <text evidence="4">The sequence shown here is derived from an EMBL/GenBank/DDBJ whole genome shotgun (WGS) entry which is preliminary data.</text>
</comment>
<dbReference type="PROSITE" id="PS51462">
    <property type="entry name" value="NUDIX"/>
    <property type="match status" value="1"/>
</dbReference>
<evidence type="ECO:0000313" key="5">
    <source>
        <dbReference type="Proteomes" id="UP000234626"/>
    </source>
</evidence>
<dbReference type="InterPro" id="IPR015797">
    <property type="entry name" value="NUDIX_hydrolase-like_dom_sf"/>
</dbReference>
<dbReference type="GO" id="GO:0016787">
    <property type="term" value="F:hydrolase activity"/>
    <property type="evidence" value="ECO:0007669"/>
    <property type="project" value="UniProtKB-KW"/>
</dbReference>
<proteinExistence type="predicted"/>
<dbReference type="PANTHER" id="PTHR43222:SF2">
    <property type="entry name" value="NUDIX HYDROLASE 23, CHLOROPLASTIC"/>
    <property type="match status" value="1"/>
</dbReference>
<dbReference type="SUPFAM" id="SSF55811">
    <property type="entry name" value="Nudix"/>
    <property type="match status" value="1"/>
</dbReference>
<dbReference type="AlphaFoldDB" id="A0A2N5EN98"/>
<dbReference type="InterPro" id="IPR000086">
    <property type="entry name" value="NUDIX_hydrolase_dom"/>
</dbReference>
<dbReference type="Gene3D" id="3.90.79.10">
    <property type="entry name" value="Nucleoside Triphosphate Pyrophosphohydrolase"/>
    <property type="match status" value="1"/>
</dbReference>
<evidence type="ECO:0000256" key="2">
    <source>
        <dbReference type="ARBA" id="ARBA00022801"/>
    </source>
</evidence>
<dbReference type="CDD" id="cd04690">
    <property type="entry name" value="NUDIX_Hydrolase"/>
    <property type="match status" value="1"/>
</dbReference>
<dbReference type="InterPro" id="IPR020084">
    <property type="entry name" value="NUDIX_hydrolase_CS"/>
</dbReference>
<feature type="domain" description="Nudix hydrolase" evidence="3">
    <location>
        <begin position="6"/>
        <end position="132"/>
    </location>
</feature>
<evidence type="ECO:0000256" key="1">
    <source>
        <dbReference type="ARBA" id="ARBA00001946"/>
    </source>
</evidence>
<reference evidence="4 5" key="1">
    <citation type="submission" date="2017-12" db="EMBL/GenBank/DDBJ databases">
        <title>Characterization of six clinical isolates of Enterochimera gen. nov., a novel genus of the Yersiniaciae family and the three species Enterochimera arupensis sp. nov., Enterochimera coloradensis sp. nov, and Enterochimera californica sp. nov.</title>
        <authorList>
            <person name="Rossi A."/>
            <person name="Fisher M."/>
        </authorList>
    </citation>
    <scope>NUCLEOTIDE SEQUENCE [LARGE SCALE GENOMIC DNA]</scope>
    <source>
        <strain evidence="4 5">2016Iso1</strain>
    </source>
</reference>
<accession>A0A2N5EN98</accession>
<name>A0A2N5EN98_9GAMM</name>
<gene>
    <name evidence="4" type="ORF">CYR34_09640</name>
</gene>
<dbReference type="EMBL" id="PJZK01000008">
    <property type="protein sequence ID" value="PLR50155.1"/>
    <property type="molecule type" value="Genomic_DNA"/>
</dbReference>
<evidence type="ECO:0000259" key="3">
    <source>
        <dbReference type="PROSITE" id="PS51462"/>
    </source>
</evidence>